<dbReference type="GO" id="GO:0022857">
    <property type="term" value="F:transmembrane transporter activity"/>
    <property type="evidence" value="ECO:0007669"/>
    <property type="project" value="InterPro"/>
</dbReference>
<evidence type="ECO:0000313" key="6">
    <source>
        <dbReference type="EMBL" id="PMD20160.1"/>
    </source>
</evidence>
<keyword evidence="4 5" id="KW-0472">Membrane</keyword>
<feature type="transmembrane region" description="Helical" evidence="5">
    <location>
        <begin position="399"/>
        <end position="419"/>
    </location>
</feature>
<sequence length="530" mass="57360">MKRRPTKLAPGGIELIPQPSPLPSDPLNWPRLKKECTFASLIFAMALVCTSKTMFVTVNAVIATQLNVTYPAAAALTGVPYIFGGLAALKGHILSRFWGKRGLYILSASTVLFSMLWNMHIMSSYAAFMISRILQGLGWGTFEALVAGSISDMFFVHERRTRMNIFNGATILSTWGFPILGGYLSQNNQGFRNQIMIVNIIQAFSIMLLIFVTPETTFDRLSIPLTPPPSTNDASSFKVYISTLRIVTPHSTKPFTLNAAMRPVRALIAPSTILTTLFTAPLLGTAFGIANTVSLLFSAMPTFLFPSHMGFLFILPTLFALTTYSVTTYISYLRSKPPNHLSESSELCTSVFGLLLGVMGLLSFRLYTMANLLPQTVNTNQTFTLVVTGADLNLNTASALFGLLVAGALILHYSGLSHLSSASTLASPLTTELENASKVWTEILVGIWIVGVPMWVTGNDGMLVGLKETSIALSIVCVVVASTVGAAMWATGKEINRIDGRVLGIPVGEMGGSDGLPMQRWKTDESFGEV</sequence>
<dbReference type="InterPro" id="IPR011701">
    <property type="entry name" value="MFS"/>
</dbReference>
<dbReference type="SUPFAM" id="SSF103473">
    <property type="entry name" value="MFS general substrate transporter"/>
    <property type="match status" value="1"/>
</dbReference>
<protein>
    <submittedName>
        <fullName evidence="6">MFS general substrate transporter</fullName>
    </submittedName>
</protein>
<feature type="transmembrane region" description="Helical" evidence="5">
    <location>
        <begin position="165"/>
        <end position="185"/>
    </location>
</feature>
<keyword evidence="3 5" id="KW-1133">Transmembrane helix</keyword>
<evidence type="ECO:0000313" key="7">
    <source>
        <dbReference type="Proteomes" id="UP000235672"/>
    </source>
</evidence>
<proteinExistence type="predicted"/>
<keyword evidence="2 5" id="KW-0812">Transmembrane</keyword>
<evidence type="ECO:0000256" key="1">
    <source>
        <dbReference type="ARBA" id="ARBA00004141"/>
    </source>
</evidence>
<evidence type="ECO:0000256" key="3">
    <source>
        <dbReference type="ARBA" id="ARBA00022989"/>
    </source>
</evidence>
<dbReference type="OrthoDB" id="5215911at2759"/>
<dbReference type="STRING" id="1745343.A0A2J6Q1K2"/>
<dbReference type="Pfam" id="PF07690">
    <property type="entry name" value="MFS_1"/>
    <property type="match status" value="1"/>
</dbReference>
<feature type="transmembrane region" description="Helical" evidence="5">
    <location>
        <begin position="191"/>
        <end position="212"/>
    </location>
</feature>
<feature type="transmembrane region" description="Helical" evidence="5">
    <location>
        <begin position="267"/>
        <end position="290"/>
    </location>
</feature>
<feature type="transmembrane region" description="Helical" evidence="5">
    <location>
        <begin position="133"/>
        <end position="156"/>
    </location>
</feature>
<evidence type="ECO:0000256" key="5">
    <source>
        <dbReference type="SAM" id="Phobius"/>
    </source>
</evidence>
<feature type="transmembrane region" description="Helical" evidence="5">
    <location>
        <begin position="310"/>
        <end position="333"/>
    </location>
</feature>
<gene>
    <name evidence="6" type="ORF">NA56DRAFT_574392</name>
</gene>
<dbReference type="GO" id="GO:0005886">
    <property type="term" value="C:plasma membrane"/>
    <property type="evidence" value="ECO:0007669"/>
    <property type="project" value="TreeGrafter"/>
</dbReference>
<name>A0A2J6Q1K2_9HELO</name>
<feature type="transmembrane region" description="Helical" evidence="5">
    <location>
        <begin position="38"/>
        <end position="62"/>
    </location>
</feature>
<feature type="transmembrane region" description="Helical" evidence="5">
    <location>
        <begin position="68"/>
        <end position="89"/>
    </location>
</feature>
<dbReference type="PANTHER" id="PTHR23502">
    <property type="entry name" value="MAJOR FACILITATOR SUPERFAMILY"/>
    <property type="match status" value="1"/>
</dbReference>
<dbReference type="EMBL" id="KZ613486">
    <property type="protein sequence ID" value="PMD20160.1"/>
    <property type="molecule type" value="Genomic_DNA"/>
</dbReference>
<reference evidence="6 7" key="1">
    <citation type="submission" date="2016-05" db="EMBL/GenBank/DDBJ databases">
        <title>A degradative enzymes factory behind the ericoid mycorrhizal symbiosis.</title>
        <authorList>
            <consortium name="DOE Joint Genome Institute"/>
            <person name="Martino E."/>
            <person name="Morin E."/>
            <person name="Grelet G."/>
            <person name="Kuo A."/>
            <person name="Kohler A."/>
            <person name="Daghino S."/>
            <person name="Barry K."/>
            <person name="Choi C."/>
            <person name="Cichocki N."/>
            <person name="Clum A."/>
            <person name="Copeland A."/>
            <person name="Hainaut M."/>
            <person name="Haridas S."/>
            <person name="Labutti K."/>
            <person name="Lindquist E."/>
            <person name="Lipzen A."/>
            <person name="Khouja H.-R."/>
            <person name="Murat C."/>
            <person name="Ohm R."/>
            <person name="Olson A."/>
            <person name="Spatafora J."/>
            <person name="Veneault-Fourrey C."/>
            <person name="Henrissat B."/>
            <person name="Grigoriev I."/>
            <person name="Martin F."/>
            <person name="Perotto S."/>
        </authorList>
    </citation>
    <scope>NUCLEOTIDE SEQUENCE [LARGE SCALE GENOMIC DNA]</scope>
    <source>
        <strain evidence="6 7">UAMH 7357</strain>
    </source>
</reference>
<dbReference type="PANTHER" id="PTHR23502:SF181">
    <property type="entry name" value="MAJOR FACILITATOR SUPERFAMILY (MFS) PROFILE DOMAIN-CONTAINING PROTEIN"/>
    <property type="match status" value="1"/>
</dbReference>
<keyword evidence="7" id="KW-1185">Reference proteome</keyword>
<feature type="transmembrane region" description="Helical" evidence="5">
    <location>
        <begin position="470"/>
        <end position="491"/>
    </location>
</feature>
<feature type="transmembrane region" description="Helical" evidence="5">
    <location>
        <begin position="439"/>
        <end position="458"/>
    </location>
</feature>
<dbReference type="Gene3D" id="1.20.1250.20">
    <property type="entry name" value="MFS general substrate transporter like domains"/>
    <property type="match status" value="1"/>
</dbReference>
<accession>A0A2J6Q1K2</accession>
<comment type="subcellular location">
    <subcellularLocation>
        <location evidence="1">Membrane</location>
        <topology evidence="1">Multi-pass membrane protein</topology>
    </subcellularLocation>
</comment>
<dbReference type="AlphaFoldDB" id="A0A2J6Q1K2"/>
<dbReference type="Proteomes" id="UP000235672">
    <property type="component" value="Unassembled WGS sequence"/>
</dbReference>
<dbReference type="InterPro" id="IPR036259">
    <property type="entry name" value="MFS_trans_sf"/>
</dbReference>
<feature type="transmembrane region" description="Helical" evidence="5">
    <location>
        <begin position="345"/>
        <end position="367"/>
    </location>
</feature>
<evidence type="ECO:0000256" key="4">
    <source>
        <dbReference type="ARBA" id="ARBA00023136"/>
    </source>
</evidence>
<evidence type="ECO:0000256" key="2">
    <source>
        <dbReference type="ARBA" id="ARBA00022692"/>
    </source>
</evidence>
<feature type="transmembrane region" description="Helical" evidence="5">
    <location>
        <begin position="101"/>
        <end position="121"/>
    </location>
</feature>
<organism evidence="6 7">
    <name type="scientific">Hyaloscypha hepaticicola</name>
    <dbReference type="NCBI Taxonomy" id="2082293"/>
    <lineage>
        <taxon>Eukaryota</taxon>
        <taxon>Fungi</taxon>
        <taxon>Dikarya</taxon>
        <taxon>Ascomycota</taxon>
        <taxon>Pezizomycotina</taxon>
        <taxon>Leotiomycetes</taxon>
        <taxon>Helotiales</taxon>
        <taxon>Hyaloscyphaceae</taxon>
        <taxon>Hyaloscypha</taxon>
    </lineage>
</organism>